<keyword evidence="7" id="KW-1185">Reference proteome</keyword>
<dbReference type="CDD" id="cd05466">
    <property type="entry name" value="PBP2_LTTR_substrate"/>
    <property type="match status" value="1"/>
</dbReference>
<dbReference type="HOGENOM" id="CLU_039613_6_0_12"/>
<dbReference type="Pfam" id="PF03466">
    <property type="entry name" value="LysR_substrate"/>
    <property type="match status" value="1"/>
</dbReference>
<keyword evidence="2" id="KW-0805">Transcription regulation</keyword>
<dbReference type="InterPro" id="IPR036388">
    <property type="entry name" value="WH-like_DNA-bd_sf"/>
</dbReference>
<dbReference type="InterPro" id="IPR000847">
    <property type="entry name" value="LysR_HTH_N"/>
</dbReference>
<dbReference type="AlphaFoldDB" id="E1R4Q3"/>
<dbReference type="GO" id="GO:0003677">
    <property type="term" value="F:DNA binding"/>
    <property type="evidence" value="ECO:0007669"/>
    <property type="project" value="UniProtKB-KW"/>
</dbReference>
<dbReference type="PROSITE" id="PS50931">
    <property type="entry name" value="HTH_LYSR"/>
    <property type="match status" value="1"/>
</dbReference>
<dbReference type="KEGG" id="ssm:Spirs_3040"/>
<dbReference type="InterPro" id="IPR005119">
    <property type="entry name" value="LysR_subst-bd"/>
</dbReference>
<dbReference type="STRING" id="573413.Spirs_3040"/>
<accession>E1R4Q3</accession>
<evidence type="ECO:0000256" key="2">
    <source>
        <dbReference type="ARBA" id="ARBA00023015"/>
    </source>
</evidence>
<evidence type="ECO:0000313" key="6">
    <source>
        <dbReference type="EMBL" id="ADK82141.1"/>
    </source>
</evidence>
<dbReference type="SUPFAM" id="SSF53850">
    <property type="entry name" value="Periplasmic binding protein-like II"/>
    <property type="match status" value="1"/>
</dbReference>
<protein>
    <submittedName>
        <fullName evidence="6">Transcriptional regulator, LysR family</fullName>
    </submittedName>
</protein>
<dbReference type="PANTHER" id="PTHR30419:SF8">
    <property type="entry name" value="NITROGEN ASSIMILATION TRANSCRIPTIONAL ACTIVATOR-RELATED"/>
    <property type="match status" value="1"/>
</dbReference>
<dbReference type="EMBL" id="CP002116">
    <property type="protein sequence ID" value="ADK82141.1"/>
    <property type="molecule type" value="Genomic_DNA"/>
</dbReference>
<dbReference type="eggNOG" id="COG0583">
    <property type="taxonomic scope" value="Bacteria"/>
</dbReference>
<dbReference type="InterPro" id="IPR050950">
    <property type="entry name" value="HTH-type_LysR_regulators"/>
</dbReference>
<keyword evidence="4" id="KW-0804">Transcription</keyword>
<organism evidence="6 7">
    <name type="scientific">Sediminispirochaeta smaragdinae (strain DSM 11293 / JCM 15392 / SEBR 4228)</name>
    <name type="common">Spirochaeta smaragdinae</name>
    <dbReference type="NCBI Taxonomy" id="573413"/>
    <lineage>
        <taxon>Bacteria</taxon>
        <taxon>Pseudomonadati</taxon>
        <taxon>Spirochaetota</taxon>
        <taxon>Spirochaetia</taxon>
        <taxon>Spirochaetales</taxon>
        <taxon>Spirochaetaceae</taxon>
        <taxon>Sediminispirochaeta</taxon>
    </lineage>
</organism>
<evidence type="ECO:0000256" key="3">
    <source>
        <dbReference type="ARBA" id="ARBA00023125"/>
    </source>
</evidence>
<sequence>MLHKYLEHFKTVAETSSILRASEVLHISQPALSRSIKLLEEILDTPLFIRKNKGVEITEYGNILYKQVCSMGNEFNYALQEIDYLKNQNIRKLTIGSGLVWQYSIFPNVIQQFTTQFPDTQIRIITGFSDTLYEQFLKGQFDIIFCDLGSLKPMTGIVFEHLMNTCFSFFAVWSHPIFSRENITEQDLLDYDIAIFSHSNILSTQNDISDRHQIDVRLQRNIKYISSSMINLLEVVGSSRYLTPIPPSLQHIAEQFGLKEINPKLRRDAFPSGMVYRKAALKKPHVKSYIDAVRASIKTS</sequence>
<dbReference type="PANTHER" id="PTHR30419">
    <property type="entry name" value="HTH-TYPE TRANSCRIPTIONAL REGULATOR YBHD"/>
    <property type="match status" value="1"/>
</dbReference>
<evidence type="ECO:0000256" key="4">
    <source>
        <dbReference type="ARBA" id="ARBA00023163"/>
    </source>
</evidence>
<reference evidence="6 7" key="1">
    <citation type="journal article" date="2010" name="Stand. Genomic Sci.">
        <title>Complete genome sequence of Spirochaeta smaragdinae type strain (SEBR 4228).</title>
        <authorList>
            <person name="Mavromatis K."/>
            <person name="Yasawong M."/>
            <person name="Chertkov O."/>
            <person name="Lapidus A."/>
            <person name="Lucas S."/>
            <person name="Nolan M."/>
            <person name="Del Rio T.G."/>
            <person name="Tice H."/>
            <person name="Cheng J.F."/>
            <person name="Pitluck S."/>
            <person name="Liolios K."/>
            <person name="Ivanova N."/>
            <person name="Tapia R."/>
            <person name="Han C."/>
            <person name="Bruce D."/>
            <person name="Goodwin L."/>
            <person name="Pati A."/>
            <person name="Chen A."/>
            <person name="Palaniappan K."/>
            <person name="Land M."/>
            <person name="Hauser L."/>
            <person name="Chang Y.J."/>
            <person name="Jeffries C.D."/>
            <person name="Detter J.C."/>
            <person name="Rohde M."/>
            <person name="Brambilla E."/>
            <person name="Spring S."/>
            <person name="Goker M."/>
            <person name="Sikorski J."/>
            <person name="Woyke T."/>
            <person name="Bristow J."/>
            <person name="Eisen J.A."/>
            <person name="Markowitz V."/>
            <person name="Hugenholtz P."/>
            <person name="Klenk H.P."/>
            <person name="Kyrpides N.C."/>
        </authorList>
    </citation>
    <scope>NUCLEOTIDE SEQUENCE [LARGE SCALE GENOMIC DNA]</scope>
    <source>
        <strain evidence="7">DSM 11293 / JCM 15392 / SEBR 4228</strain>
    </source>
</reference>
<dbReference type="Pfam" id="PF00126">
    <property type="entry name" value="HTH_1"/>
    <property type="match status" value="1"/>
</dbReference>
<dbReference type="GO" id="GO:0005829">
    <property type="term" value="C:cytosol"/>
    <property type="evidence" value="ECO:0007669"/>
    <property type="project" value="TreeGrafter"/>
</dbReference>
<proteinExistence type="inferred from homology"/>
<dbReference type="GO" id="GO:0003700">
    <property type="term" value="F:DNA-binding transcription factor activity"/>
    <property type="evidence" value="ECO:0007669"/>
    <property type="project" value="InterPro"/>
</dbReference>
<evidence type="ECO:0000259" key="5">
    <source>
        <dbReference type="PROSITE" id="PS50931"/>
    </source>
</evidence>
<dbReference type="InterPro" id="IPR036390">
    <property type="entry name" value="WH_DNA-bd_sf"/>
</dbReference>
<comment type="similarity">
    <text evidence="1">Belongs to the LysR transcriptional regulatory family.</text>
</comment>
<name>E1R4Q3_SEDSS</name>
<dbReference type="PRINTS" id="PR00039">
    <property type="entry name" value="HTHLYSR"/>
</dbReference>
<keyword evidence="3" id="KW-0238">DNA-binding</keyword>
<dbReference type="Gene3D" id="3.40.190.290">
    <property type="match status" value="1"/>
</dbReference>
<dbReference type="Gene3D" id="1.10.10.10">
    <property type="entry name" value="Winged helix-like DNA-binding domain superfamily/Winged helix DNA-binding domain"/>
    <property type="match status" value="1"/>
</dbReference>
<dbReference type="SUPFAM" id="SSF46785">
    <property type="entry name" value="Winged helix' DNA-binding domain"/>
    <property type="match status" value="1"/>
</dbReference>
<feature type="domain" description="HTH lysR-type" evidence="5">
    <location>
        <begin position="1"/>
        <end position="58"/>
    </location>
</feature>
<gene>
    <name evidence="6" type="ordered locus">Spirs_3040</name>
</gene>
<dbReference type="Proteomes" id="UP000002318">
    <property type="component" value="Chromosome"/>
</dbReference>
<evidence type="ECO:0000256" key="1">
    <source>
        <dbReference type="ARBA" id="ARBA00009437"/>
    </source>
</evidence>
<evidence type="ECO:0000313" key="7">
    <source>
        <dbReference type="Proteomes" id="UP000002318"/>
    </source>
</evidence>